<evidence type="ECO:0000313" key="12">
    <source>
        <dbReference type="Proteomes" id="UP000245320"/>
    </source>
</evidence>
<gene>
    <name evidence="13" type="primary">CEP72</name>
</gene>
<evidence type="ECO:0000313" key="13">
    <source>
        <dbReference type="RefSeq" id="XP_033708582.1"/>
    </source>
</evidence>
<dbReference type="CTD" id="55722"/>
<dbReference type="InterPro" id="IPR055320">
    <property type="entry name" value="CEP72-like"/>
</dbReference>
<evidence type="ECO:0000256" key="9">
    <source>
        <dbReference type="ARBA" id="ARBA00064594"/>
    </source>
</evidence>
<proteinExistence type="inferred from homology"/>
<protein>
    <recommendedName>
        <fullName evidence="10">Centrosomal protein of 72 kDa</fullName>
    </recommendedName>
</protein>
<accession>A0A6J3R1W9</accession>
<dbReference type="FunCoup" id="A0A6J3R1W9">
    <property type="interactions" value="2125"/>
</dbReference>
<evidence type="ECO:0000256" key="2">
    <source>
        <dbReference type="ARBA" id="ARBA00022490"/>
    </source>
</evidence>
<reference evidence="13" key="1">
    <citation type="submission" date="2025-08" db="UniProtKB">
        <authorList>
            <consortium name="RefSeq"/>
        </authorList>
    </citation>
    <scope>IDENTIFICATION</scope>
    <source>
        <tissue evidence="13">Spleen</tissue>
    </source>
</reference>
<evidence type="ECO:0000256" key="4">
    <source>
        <dbReference type="ARBA" id="ARBA00022737"/>
    </source>
</evidence>
<evidence type="ECO:0000256" key="5">
    <source>
        <dbReference type="ARBA" id="ARBA00023054"/>
    </source>
</evidence>
<dbReference type="GO" id="GO:0007051">
    <property type="term" value="P:spindle organization"/>
    <property type="evidence" value="ECO:0007669"/>
    <property type="project" value="TreeGrafter"/>
</dbReference>
<evidence type="ECO:0000256" key="3">
    <source>
        <dbReference type="ARBA" id="ARBA00022614"/>
    </source>
</evidence>
<dbReference type="Proteomes" id="UP000245320">
    <property type="component" value="Chromosome 3"/>
</dbReference>
<dbReference type="FunFam" id="3.80.10.10:FF:000489">
    <property type="entry name" value="Centrosomal protein of 72 kDa"/>
    <property type="match status" value="1"/>
</dbReference>
<evidence type="ECO:0000256" key="6">
    <source>
        <dbReference type="ARBA" id="ARBA00023212"/>
    </source>
</evidence>
<evidence type="ECO:0000256" key="7">
    <source>
        <dbReference type="ARBA" id="ARBA00059385"/>
    </source>
</evidence>
<feature type="coiled-coil region" evidence="11">
    <location>
        <begin position="314"/>
        <end position="366"/>
    </location>
</feature>
<dbReference type="InParanoid" id="A0A6J3R1W9"/>
<comment type="function">
    <text evidence="7">Involved in the recruitment of key centrosomal proteins to the centrosome. Provides centrosomal microtubule-nucleation activity on the gamma-tubulin ring complexes (gamma-TuRCs) and has critical roles in forming a focused bipolar spindle, which is needed for proper tension generation between sister chromatids. Required for localization of KIZ, AKAP9 and gamma-tubulin ring complexes (gamma-TuRCs). Involved in centriole duplication. Required for CDK5RAP22, CEP152, WDR62 and CEP63 centrosomal localization and promotes the centrosomal localization of CDK2.</text>
</comment>
<dbReference type="Gene3D" id="3.80.10.10">
    <property type="entry name" value="Ribonuclease Inhibitor"/>
    <property type="match status" value="1"/>
</dbReference>
<dbReference type="GeneID" id="101319477"/>
<keyword evidence="12" id="KW-1185">Reference proteome</keyword>
<organism evidence="12 13">
    <name type="scientific">Tursiops truncatus</name>
    <name type="common">Atlantic bottle-nosed dolphin</name>
    <name type="synonym">Delphinus truncatus</name>
    <dbReference type="NCBI Taxonomy" id="9739"/>
    <lineage>
        <taxon>Eukaryota</taxon>
        <taxon>Metazoa</taxon>
        <taxon>Chordata</taxon>
        <taxon>Craniata</taxon>
        <taxon>Vertebrata</taxon>
        <taxon>Euteleostomi</taxon>
        <taxon>Mammalia</taxon>
        <taxon>Eutheria</taxon>
        <taxon>Laurasiatheria</taxon>
        <taxon>Artiodactyla</taxon>
        <taxon>Whippomorpha</taxon>
        <taxon>Cetacea</taxon>
        <taxon>Odontoceti</taxon>
        <taxon>Delphinidae</taxon>
        <taxon>Tursiops</taxon>
    </lineage>
</organism>
<dbReference type="GO" id="GO:0007099">
    <property type="term" value="P:centriole replication"/>
    <property type="evidence" value="ECO:0007669"/>
    <property type="project" value="TreeGrafter"/>
</dbReference>
<comment type="similarity">
    <text evidence="8">Belongs to the CEP72 family.</text>
</comment>
<comment type="subunit">
    <text evidence="9">Interacts with KIZ, PCM1 and CDK5RAP2.</text>
</comment>
<keyword evidence="5 11" id="KW-0175">Coiled coil</keyword>
<dbReference type="InterPro" id="IPR032675">
    <property type="entry name" value="LRR_dom_sf"/>
</dbReference>
<evidence type="ECO:0000256" key="8">
    <source>
        <dbReference type="ARBA" id="ARBA00061023"/>
    </source>
</evidence>
<keyword evidence="2" id="KW-0963">Cytoplasm</keyword>
<evidence type="ECO:0000256" key="10">
    <source>
        <dbReference type="ARBA" id="ARBA00070210"/>
    </source>
</evidence>
<sequence length="530" mass="59146">MAPAGRLVLCEEKIWGKTGLAPHRGLAELRSLSIPGTYQEKITHLGNSLMNLTGLNSLALSRNSLVSLEGMEYLAALQRLSVCHIRISSLAEVFRLHCLTELAEVDFRRHPVVESKADYRLFVVRMLPRLRPLDDRPVRESERRASRLHLASEESLDSKQSFPAVFRVERSDYLLGRQLHVVPCAMTAALRSQVSCPLGQEVLVMDADDEAALNLIAECGWGLSSPPGSTSSSQQEQEASFQRSKVCPKLHLAVPPGKKATLEVALLDLVGRHCSGCSPLHGSEVFLAQARHILSSVQEFTATQDSSTTVSEEISSLTMENKSLQSRLAELQQQYSVKMSEVVSELSDTRKEMDHLRQRLGRTLEESSSLKSLLFSVKKDVRNADGPSTLNLQITGFQTSVKRLSGEMVELKQRLEHYDRIQELTQMLRESRRYLVSTNEHLLRELGQVRAQHEAEVEPLHWSHRELKKTAALRPSARPRPRPERSSLWVSVFRACGAAGGGLKCPKKTGSSKPLTCLETNRSVVFHQIS</sequence>
<evidence type="ECO:0000256" key="1">
    <source>
        <dbReference type="ARBA" id="ARBA00004300"/>
    </source>
</evidence>
<keyword evidence="6" id="KW-0206">Cytoskeleton</keyword>
<dbReference type="SUPFAM" id="SSF52058">
    <property type="entry name" value="L domain-like"/>
    <property type="match status" value="1"/>
</dbReference>
<name>A0A6J3R1W9_TURTR</name>
<dbReference type="RefSeq" id="XP_033708582.1">
    <property type="nucleotide sequence ID" value="XM_033852691.1"/>
</dbReference>
<keyword evidence="4" id="KW-0677">Repeat</keyword>
<dbReference type="PANTHER" id="PTHR23311:SF7">
    <property type="entry name" value="CENTROSOMAL PROTEIN OF 72 KDA"/>
    <property type="match status" value="1"/>
</dbReference>
<dbReference type="AlphaFoldDB" id="A0A6J3R1W9"/>
<comment type="subcellular location">
    <subcellularLocation>
        <location evidence="1">Cytoplasm</location>
        <location evidence="1">Cytoskeleton</location>
        <location evidence="1">Microtubule organizing center</location>
        <location evidence="1">Centrosome</location>
    </subcellularLocation>
</comment>
<keyword evidence="3" id="KW-0433">Leucine-rich repeat</keyword>
<evidence type="ECO:0000256" key="11">
    <source>
        <dbReference type="SAM" id="Coils"/>
    </source>
</evidence>
<dbReference type="GO" id="GO:0034451">
    <property type="term" value="C:centriolar satellite"/>
    <property type="evidence" value="ECO:0007669"/>
    <property type="project" value="TreeGrafter"/>
</dbReference>
<dbReference type="OrthoDB" id="676979at2759"/>
<dbReference type="PANTHER" id="PTHR23311">
    <property type="entry name" value="HEAT SHOCK REGULATED 2"/>
    <property type="match status" value="1"/>
</dbReference>
<dbReference type="GO" id="GO:1904779">
    <property type="term" value="P:regulation of protein localization to centrosome"/>
    <property type="evidence" value="ECO:0007669"/>
    <property type="project" value="TreeGrafter"/>
</dbReference>